<dbReference type="Gene3D" id="2.60.120.260">
    <property type="entry name" value="Galactose-binding domain-like"/>
    <property type="match status" value="1"/>
</dbReference>
<dbReference type="Pfam" id="PF13860">
    <property type="entry name" value="FlgD_ig"/>
    <property type="match status" value="1"/>
</dbReference>
<protein>
    <submittedName>
        <fullName evidence="3">T9SS type A sorting domain-containing protein</fullName>
    </submittedName>
</protein>
<feature type="signal peptide" evidence="1">
    <location>
        <begin position="1"/>
        <end position="23"/>
    </location>
</feature>
<comment type="caution">
    <text evidence="3">The sequence shown here is derived from an EMBL/GenBank/DDBJ whole genome shotgun (WGS) entry which is preliminary data.</text>
</comment>
<dbReference type="SUPFAM" id="SSF55486">
    <property type="entry name" value="Metalloproteases ('zincins'), catalytic domain"/>
    <property type="match status" value="1"/>
</dbReference>
<dbReference type="Proteomes" id="UP000777784">
    <property type="component" value="Unassembled WGS sequence"/>
</dbReference>
<dbReference type="Gene3D" id="2.60.40.4070">
    <property type="match status" value="1"/>
</dbReference>
<sequence>MMCRFSAVLILTAFLLSPVQVLGIQESLPSEFEIPIPRVIDQRAYDPAFDQALSLLDPGWQSFINGEGKGWIVTMWAEETGLPAFAMGPGLPCLSNALSDGRQVEEAARRFIEGHSSLFGVGSDQLELESFLDHGGKQHLIFRQTYQGIPIVPSQLHMSFQAGLLVAFGSEVYPDLDLYPGAGIDLPAAVAAGTSGLPWKDGTDALRSNRLVVLAIPMEDATAFFLSYELILETKDPEGFWRTYVDASDGELLGRINEIAYGTFSGDVKSDVLFHPAGEYIEMDMPDLRVSITGGDVVYTDSDGDYSGSGPDLPANVKAEMWGRYARVYDDEDQAYDEISATCDPGVPHHFKFDDTNTNAAERSCFYHTNIVHSWIKNVDPAFTSLDGATLCRVNIATSSCNAFWNGNAINFYREGGGCVNMATMPEVIYHEYGHAITQYTYAPSPAPTSSGMGEAFSDYIGMTITDEPIMGEGYLGGSGWMRTGENLRQYPGTECGGEVHCLGEITMGALWKTRVAMIDKFGHDDGITTMDDLFRRTHQTKKTNIPAFLSQLIVEDDDNGNPADGSPDYYEICDAFAIHNVICPSLTIYVDVEHEGLGDTGNTLTPYEVVADIESISAGAFAADSIRIFYSLDGVSFSSVPMTETGTPHEYRGEIPAQPAGTVVDYYIRAVTENNVAGTNPFRAPEKGVNQFLVGYFAERLNGGLESHAGWIESAVDDDATDGFWEWGDPEVKLHPTTADTIQPAYDHSPDGVNCYVTRNMGGFWTNGNVNSGQVTLTTPALDLTTAEGGGFVEFWFFMADYNVADDTLFVDISGDGLSWHPLARINNPEALTYNTWTRFKAYFRDTDIDFTSNVQVRFIAKDDPNNSILEAAIDDLVVTVNDLTGADVGNQPAAPAVFRVEPARPNPFGPRTVFQYQIPETSPVKIEIFNVQGERVRVLADKTQPPGVYEMVFDGRSRTGRPLPSGLYFARVRAGAQVKTFTMAILR</sequence>
<reference evidence="3" key="1">
    <citation type="submission" date="2021-05" db="EMBL/GenBank/DDBJ databases">
        <title>Energy efficiency and biological interactions define the core microbiome of deep oligotrophic groundwater.</title>
        <authorList>
            <person name="Mehrshad M."/>
            <person name="Lopez-Fernandez M."/>
            <person name="Bell E."/>
            <person name="Bernier-Latmani R."/>
            <person name="Bertilsson S."/>
            <person name="Dopson M."/>
        </authorList>
    </citation>
    <scope>NUCLEOTIDE SEQUENCE</scope>
    <source>
        <strain evidence="3">Modern_marine.mb.64</strain>
    </source>
</reference>
<dbReference type="Gene3D" id="3.10.170.10">
    <property type="match status" value="1"/>
</dbReference>
<dbReference type="EMBL" id="JAHJDP010000032">
    <property type="protein sequence ID" value="MBU2690519.1"/>
    <property type="molecule type" value="Genomic_DNA"/>
</dbReference>
<dbReference type="PANTHER" id="PTHR33794:SF1">
    <property type="entry name" value="BACILLOLYSIN"/>
    <property type="match status" value="1"/>
</dbReference>
<dbReference type="PANTHER" id="PTHR33794">
    <property type="entry name" value="BACILLOLYSIN"/>
    <property type="match status" value="1"/>
</dbReference>
<dbReference type="InterPro" id="IPR050728">
    <property type="entry name" value="Zinc_Metalloprotease_M4"/>
</dbReference>
<evidence type="ECO:0000313" key="3">
    <source>
        <dbReference type="EMBL" id="MBU2690519.1"/>
    </source>
</evidence>
<organism evidence="3 4">
    <name type="scientific">Eiseniibacteriota bacterium</name>
    <dbReference type="NCBI Taxonomy" id="2212470"/>
    <lineage>
        <taxon>Bacteria</taxon>
        <taxon>Candidatus Eiseniibacteriota</taxon>
    </lineage>
</organism>
<dbReference type="AlphaFoldDB" id="A0A948W5K8"/>
<proteinExistence type="predicted"/>
<dbReference type="NCBIfam" id="TIGR04183">
    <property type="entry name" value="Por_Secre_tail"/>
    <property type="match status" value="1"/>
</dbReference>
<gene>
    <name evidence="3" type="ORF">KJ970_06285</name>
</gene>
<keyword evidence="1" id="KW-0732">Signal</keyword>
<evidence type="ECO:0000259" key="2">
    <source>
        <dbReference type="Pfam" id="PF13860"/>
    </source>
</evidence>
<feature type="domain" description="FlgD/Vpr Ig-like" evidence="2">
    <location>
        <begin position="916"/>
        <end position="976"/>
    </location>
</feature>
<name>A0A948W5K8_UNCEI</name>
<feature type="chain" id="PRO_5037684079" evidence="1">
    <location>
        <begin position="24"/>
        <end position="989"/>
    </location>
</feature>
<dbReference type="InterPro" id="IPR025965">
    <property type="entry name" value="FlgD/Vpr_Ig-like"/>
</dbReference>
<evidence type="ECO:0000313" key="4">
    <source>
        <dbReference type="Proteomes" id="UP000777784"/>
    </source>
</evidence>
<accession>A0A948W5K8</accession>
<dbReference type="InterPro" id="IPR026444">
    <property type="entry name" value="Secre_tail"/>
</dbReference>
<evidence type="ECO:0000256" key="1">
    <source>
        <dbReference type="SAM" id="SignalP"/>
    </source>
</evidence>